<keyword evidence="2" id="KW-1185">Reference proteome</keyword>
<sequence length="286" mass="32865">MFGFGWDSVTDDYKLIANPSHYSSLPAIVYSYKTGSWSKTANNVNNLFPVEIGNCCYPRVVVKGIPYWNLYQSREVIKFDVRTNEFSLLEIAPYVREYFSLINMNDCLALREYIYGSNSSQMYRFNEEEVLLMVKSVDTLFMALVTHLACLLLKEWRRFIHEVAKSLLLPTKSFGRVLNEDICGCCLTGAMRPQNLQSALVNGAKQTSRLLHKPFLVFSYADRSKFQATLFLSSFGLLGEYSPSTRIRDKVGCLHFEAHQGYNRNFEGYQFIRPCPTIEEATLFKS</sequence>
<reference evidence="1" key="1">
    <citation type="submission" date="2023-02" db="EMBL/GenBank/DDBJ databases">
        <title>Genome of toxic invasive species Heracleum sosnowskyi carries increased number of genes despite the absence of recent whole-genome duplications.</title>
        <authorList>
            <person name="Schelkunov M."/>
            <person name="Shtratnikova V."/>
            <person name="Makarenko M."/>
            <person name="Klepikova A."/>
            <person name="Omelchenko D."/>
            <person name="Novikova G."/>
            <person name="Obukhova E."/>
            <person name="Bogdanov V."/>
            <person name="Penin A."/>
            <person name="Logacheva M."/>
        </authorList>
    </citation>
    <scope>NUCLEOTIDE SEQUENCE</scope>
    <source>
        <strain evidence="1">Hsosn_3</strain>
        <tissue evidence="1">Leaf</tissue>
    </source>
</reference>
<protein>
    <submittedName>
        <fullName evidence="1">Uncharacterized protein</fullName>
    </submittedName>
</protein>
<dbReference type="AlphaFoldDB" id="A0AAD8MMQ2"/>
<name>A0AAD8MMQ2_9APIA</name>
<evidence type="ECO:0000313" key="2">
    <source>
        <dbReference type="Proteomes" id="UP001237642"/>
    </source>
</evidence>
<gene>
    <name evidence="1" type="ORF">POM88_024282</name>
</gene>
<dbReference type="Proteomes" id="UP001237642">
    <property type="component" value="Unassembled WGS sequence"/>
</dbReference>
<reference evidence="1" key="2">
    <citation type="submission" date="2023-05" db="EMBL/GenBank/DDBJ databases">
        <authorList>
            <person name="Schelkunov M.I."/>
        </authorList>
    </citation>
    <scope>NUCLEOTIDE SEQUENCE</scope>
    <source>
        <strain evidence="1">Hsosn_3</strain>
        <tissue evidence="1">Leaf</tissue>
    </source>
</reference>
<accession>A0AAD8MMQ2</accession>
<evidence type="ECO:0000313" key="1">
    <source>
        <dbReference type="EMBL" id="KAK1377538.1"/>
    </source>
</evidence>
<dbReference type="EMBL" id="JAUIZM010000006">
    <property type="protein sequence ID" value="KAK1377538.1"/>
    <property type="molecule type" value="Genomic_DNA"/>
</dbReference>
<comment type="caution">
    <text evidence="1">The sequence shown here is derived from an EMBL/GenBank/DDBJ whole genome shotgun (WGS) entry which is preliminary data.</text>
</comment>
<proteinExistence type="predicted"/>
<organism evidence="1 2">
    <name type="scientific">Heracleum sosnowskyi</name>
    <dbReference type="NCBI Taxonomy" id="360622"/>
    <lineage>
        <taxon>Eukaryota</taxon>
        <taxon>Viridiplantae</taxon>
        <taxon>Streptophyta</taxon>
        <taxon>Embryophyta</taxon>
        <taxon>Tracheophyta</taxon>
        <taxon>Spermatophyta</taxon>
        <taxon>Magnoliopsida</taxon>
        <taxon>eudicotyledons</taxon>
        <taxon>Gunneridae</taxon>
        <taxon>Pentapetalae</taxon>
        <taxon>asterids</taxon>
        <taxon>campanulids</taxon>
        <taxon>Apiales</taxon>
        <taxon>Apiaceae</taxon>
        <taxon>Apioideae</taxon>
        <taxon>apioid superclade</taxon>
        <taxon>Tordylieae</taxon>
        <taxon>Tordyliinae</taxon>
        <taxon>Heracleum</taxon>
    </lineage>
</organism>